<dbReference type="Pfam" id="PF00756">
    <property type="entry name" value="Esterase"/>
    <property type="match status" value="1"/>
</dbReference>
<dbReference type="Gene3D" id="3.40.50.1820">
    <property type="entry name" value="alpha/beta hydrolase"/>
    <property type="match status" value="1"/>
</dbReference>
<dbReference type="InterPro" id="IPR050583">
    <property type="entry name" value="Mycobacterial_A85_antigen"/>
</dbReference>
<proteinExistence type="predicted"/>
<sequence>MTKLKVIFIILLVGFMGFSQAKYKTISSSILGEERELKILLPRSYSDEDDKAYPVIYVFDGDYLFEAVAGNVDYYAYWEDIPESIVVGINQIESREDDLIYSEQNSLPVGSGADFYEFVGKELIPYIEDNYKTETFRVAVGHGETANFINYYLVRQNPVFNAYVTISPDLAIDMEQYLGERLRSIEQKIFYYLAVSNADIKHIMEGSASLNSTLKALDNSNLLYTFMEFDGPTHYAMPAHAIPKALESIFSIFQPISKKEYKESILKFEGSPVEYLEQKYEEIKNMFGIEKQILINDFKAVAAAIKKKQKWEYYEDLSKLAKKNYPDTVLPSYYKGLYLENIGESKKAMKTFQSAYVLEEIGGITKDLMLEKAEQIKADFGY</sequence>
<dbReference type="InterPro" id="IPR029058">
    <property type="entry name" value="AB_hydrolase_fold"/>
</dbReference>
<dbReference type="RefSeq" id="WP_188373416.1">
    <property type="nucleotide sequence ID" value="NZ_BMDQ01000001.1"/>
</dbReference>
<keyword evidence="2" id="KW-1185">Reference proteome</keyword>
<dbReference type="Gene3D" id="1.25.40.10">
    <property type="entry name" value="Tetratricopeptide repeat domain"/>
    <property type="match status" value="1"/>
</dbReference>
<evidence type="ECO:0000313" key="2">
    <source>
        <dbReference type="Proteomes" id="UP000624701"/>
    </source>
</evidence>
<dbReference type="SUPFAM" id="SSF53474">
    <property type="entry name" value="alpha/beta-Hydrolases"/>
    <property type="match status" value="1"/>
</dbReference>
<dbReference type="EMBL" id="BMDQ01000001">
    <property type="protein sequence ID" value="GGI56502.1"/>
    <property type="molecule type" value="Genomic_DNA"/>
</dbReference>
<accession>A0ABQ2BY74</accession>
<comment type="caution">
    <text evidence="1">The sequence shown here is derived from an EMBL/GenBank/DDBJ whole genome shotgun (WGS) entry which is preliminary data.</text>
</comment>
<name>A0ABQ2BY74_9FLAO</name>
<dbReference type="PANTHER" id="PTHR48098">
    <property type="entry name" value="ENTEROCHELIN ESTERASE-RELATED"/>
    <property type="match status" value="1"/>
</dbReference>
<keyword evidence="1" id="KW-0808">Transferase</keyword>
<evidence type="ECO:0000313" key="1">
    <source>
        <dbReference type="EMBL" id="GGI56502.1"/>
    </source>
</evidence>
<dbReference type="InterPro" id="IPR000801">
    <property type="entry name" value="Esterase-like"/>
</dbReference>
<dbReference type="PANTHER" id="PTHR48098:SF6">
    <property type="entry name" value="FERRI-BACILLIBACTIN ESTERASE BESA"/>
    <property type="match status" value="1"/>
</dbReference>
<protein>
    <submittedName>
        <fullName evidence="1">Histidine kinase</fullName>
    </submittedName>
</protein>
<gene>
    <name evidence="1" type="ORF">GCM10011444_08110</name>
</gene>
<organism evidence="1 2">
    <name type="scientific">Winogradskyella haliclonae</name>
    <dbReference type="NCBI Taxonomy" id="2048558"/>
    <lineage>
        <taxon>Bacteria</taxon>
        <taxon>Pseudomonadati</taxon>
        <taxon>Bacteroidota</taxon>
        <taxon>Flavobacteriia</taxon>
        <taxon>Flavobacteriales</taxon>
        <taxon>Flavobacteriaceae</taxon>
        <taxon>Winogradskyella</taxon>
    </lineage>
</organism>
<dbReference type="GO" id="GO:0016301">
    <property type="term" value="F:kinase activity"/>
    <property type="evidence" value="ECO:0007669"/>
    <property type="project" value="UniProtKB-KW"/>
</dbReference>
<dbReference type="InterPro" id="IPR011990">
    <property type="entry name" value="TPR-like_helical_dom_sf"/>
</dbReference>
<dbReference type="Proteomes" id="UP000624701">
    <property type="component" value="Unassembled WGS sequence"/>
</dbReference>
<keyword evidence="1" id="KW-0418">Kinase</keyword>
<reference evidence="2" key="1">
    <citation type="journal article" date="2019" name="Int. J. Syst. Evol. Microbiol.">
        <title>The Global Catalogue of Microorganisms (GCM) 10K type strain sequencing project: providing services to taxonomists for standard genome sequencing and annotation.</title>
        <authorList>
            <consortium name="The Broad Institute Genomics Platform"/>
            <consortium name="The Broad Institute Genome Sequencing Center for Infectious Disease"/>
            <person name="Wu L."/>
            <person name="Ma J."/>
        </authorList>
    </citation>
    <scope>NUCLEOTIDE SEQUENCE [LARGE SCALE GENOMIC DNA]</scope>
    <source>
        <strain evidence="2">CCM 8681</strain>
    </source>
</reference>